<comment type="cofactor">
    <cofactor evidence="1">
        <name>Fe cation</name>
        <dbReference type="ChEBI" id="CHEBI:24875"/>
    </cofactor>
</comment>
<evidence type="ECO:0000256" key="4">
    <source>
        <dbReference type="ARBA" id="ARBA00022660"/>
    </source>
</evidence>
<name>A0A1T5HUI0_9BACT</name>
<gene>
    <name evidence="13" type="ORF">SAMN03080601_03516</name>
</gene>
<dbReference type="EMBL" id="FUYV01000044">
    <property type="protein sequence ID" value="SKC24221.1"/>
    <property type="molecule type" value="Genomic_DNA"/>
</dbReference>
<sequence length="228" mass="27441">MEKSKIDLKAEQQSSIETPRYKYSLAAKFFFFSMDLLAGKKDTLPKTKLLEILASIPYRAWEIRHYTKQTRKYKELKRVRDYQEVIDWSRDAQDNEYMHLLVIHQKMVEDGMKDTWYLSAFMRFFIVLSYVIIAKITAFFSQKGAYLFNAEFENHAELVYANMVKDNPEWENQPMNNEFVKKYYIDVENWADVFRRISLDERDHMNHSFFLAGKTEHIHKYDGMPELH</sequence>
<evidence type="ECO:0000256" key="3">
    <source>
        <dbReference type="ARBA" id="ARBA00022448"/>
    </source>
</evidence>
<dbReference type="GO" id="GO:0046872">
    <property type="term" value="F:metal ion binding"/>
    <property type="evidence" value="ECO:0007669"/>
    <property type="project" value="UniProtKB-KW"/>
</dbReference>
<comment type="subcellular location">
    <subcellularLocation>
        <location evidence="2">Membrane</location>
    </subcellularLocation>
</comment>
<keyword evidence="8 12" id="KW-1133">Transmembrane helix</keyword>
<dbReference type="GO" id="GO:0016020">
    <property type="term" value="C:membrane"/>
    <property type="evidence" value="ECO:0007669"/>
    <property type="project" value="UniProtKB-SubCell"/>
</dbReference>
<evidence type="ECO:0000256" key="7">
    <source>
        <dbReference type="ARBA" id="ARBA00022982"/>
    </source>
</evidence>
<keyword evidence="9" id="KW-0560">Oxidoreductase</keyword>
<keyword evidence="5 12" id="KW-0812">Transmembrane</keyword>
<dbReference type="KEGG" id="asx:CDL62_00190"/>
<keyword evidence="6" id="KW-0479">Metal-binding</keyword>
<dbReference type="AlphaFoldDB" id="A0A1T5HUI0"/>
<dbReference type="Proteomes" id="UP000191055">
    <property type="component" value="Unassembled WGS sequence"/>
</dbReference>
<dbReference type="Pfam" id="PF01786">
    <property type="entry name" value="AOX"/>
    <property type="match status" value="1"/>
</dbReference>
<keyword evidence="14" id="KW-1185">Reference proteome</keyword>
<evidence type="ECO:0000256" key="6">
    <source>
        <dbReference type="ARBA" id="ARBA00022723"/>
    </source>
</evidence>
<keyword evidence="11 12" id="KW-0472">Membrane</keyword>
<evidence type="ECO:0000256" key="5">
    <source>
        <dbReference type="ARBA" id="ARBA00022692"/>
    </source>
</evidence>
<keyword evidence="10" id="KW-0408">Iron</keyword>
<feature type="transmembrane region" description="Helical" evidence="12">
    <location>
        <begin position="116"/>
        <end position="133"/>
    </location>
</feature>
<protein>
    <submittedName>
        <fullName evidence="13">Alternative oxidase</fullName>
    </submittedName>
</protein>
<keyword evidence="3" id="KW-0813">Transport</keyword>
<evidence type="ECO:0000256" key="8">
    <source>
        <dbReference type="ARBA" id="ARBA00022989"/>
    </source>
</evidence>
<dbReference type="OrthoDB" id="9801468at2"/>
<accession>A0A1T5HUI0</accession>
<evidence type="ECO:0000256" key="9">
    <source>
        <dbReference type="ARBA" id="ARBA00023002"/>
    </source>
</evidence>
<dbReference type="InterPro" id="IPR002680">
    <property type="entry name" value="AOX"/>
</dbReference>
<proteinExistence type="predicted"/>
<evidence type="ECO:0000313" key="14">
    <source>
        <dbReference type="Proteomes" id="UP000191055"/>
    </source>
</evidence>
<reference evidence="13 14" key="1">
    <citation type="submission" date="2017-02" db="EMBL/GenBank/DDBJ databases">
        <authorList>
            <person name="Peterson S.W."/>
        </authorList>
    </citation>
    <scope>NUCLEOTIDE SEQUENCE [LARGE SCALE GENOMIC DNA]</scope>
    <source>
        <strain evidence="13 14">DSM 24412</strain>
    </source>
</reference>
<evidence type="ECO:0000256" key="2">
    <source>
        <dbReference type="ARBA" id="ARBA00004370"/>
    </source>
</evidence>
<evidence type="ECO:0000256" key="10">
    <source>
        <dbReference type="ARBA" id="ARBA00023004"/>
    </source>
</evidence>
<keyword evidence="7" id="KW-0249">Electron transport</keyword>
<evidence type="ECO:0000256" key="11">
    <source>
        <dbReference type="ARBA" id="ARBA00023136"/>
    </source>
</evidence>
<keyword evidence="4" id="KW-0679">Respiratory chain</keyword>
<dbReference type="InterPro" id="IPR038659">
    <property type="entry name" value="AOX_sf"/>
</dbReference>
<dbReference type="GO" id="GO:0009916">
    <property type="term" value="F:alternative oxidase activity"/>
    <property type="evidence" value="ECO:0007669"/>
    <property type="project" value="InterPro"/>
</dbReference>
<dbReference type="Gene3D" id="1.20.1260.140">
    <property type="entry name" value="Alternative oxidase"/>
    <property type="match status" value="1"/>
</dbReference>
<organism evidence="13 14">
    <name type="scientific">Alkalitalea saponilacus</name>
    <dbReference type="NCBI Taxonomy" id="889453"/>
    <lineage>
        <taxon>Bacteria</taxon>
        <taxon>Pseudomonadati</taxon>
        <taxon>Bacteroidota</taxon>
        <taxon>Bacteroidia</taxon>
        <taxon>Marinilabiliales</taxon>
        <taxon>Marinilabiliaceae</taxon>
        <taxon>Alkalitalea</taxon>
    </lineage>
</organism>
<evidence type="ECO:0000256" key="12">
    <source>
        <dbReference type="SAM" id="Phobius"/>
    </source>
</evidence>
<dbReference type="RefSeq" id="WP_079559162.1">
    <property type="nucleotide sequence ID" value="NZ_CP021904.1"/>
</dbReference>
<evidence type="ECO:0000256" key="1">
    <source>
        <dbReference type="ARBA" id="ARBA00001962"/>
    </source>
</evidence>
<evidence type="ECO:0000313" key="13">
    <source>
        <dbReference type="EMBL" id="SKC24221.1"/>
    </source>
</evidence>